<dbReference type="SUPFAM" id="SSF52972">
    <property type="entry name" value="ITPase-like"/>
    <property type="match status" value="1"/>
</dbReference>
<evidence type="ECO:0000313" key="4">
    <source>
        <dbReference type="EMBL" id="SMP52294.1"/>
    </source>
</evidence>
<evidence type="ECO:0000313" key="5">
    <source>
        <dbReference type="Proteomes" id="UP001158049"/>
    </source>
</evidence>
<dbReference type="InterPro" id="IPR002637">
    <property type="entry name" value="RdgB/HAM1"/>
</dbReference>
<dbReference type="PANTHER" id="PTHR11067">
    <property type="entry name" value="INOSINE TRIPHOSPHATE PYROPHOSPHATASE/HAM1 PROTEIN"/>
    <property type="match status" value="1"/>
</dbReference>
<keyword evidence="5" id="KW-1185">Reference proteome</keyword>
<evidence type="ECO:0000256" key="1">
    <source>
        <dbReference type="ARBA" id="ARBA00008023"/>
    </source>
</evidence>
<keyword evidence="3" id="KW-0546">Nucleotide metabolism</keyword>
<name>A0ABY1PZ69_9BURK</name>
<organism evidence="4 5">
    <name type="scientific">Noviherbaspirillum suwonense</name>
    <dbReference type="NCBI Taxonomy" id="1224511"/>
    <lineage>
        <taxon>Bacteria</taxon>
        <taxon>Pseudomonadati</taxon>
        <taxon>Pseudomonadota</taxon>
        <taxon>Betaproteobacteria</taxon>
        <taxon>Burkholderiales</taxon>
        <taxon>Oxalobacteraceae</taxon>
        <taxon>Noviherbaspirillum</taxon>
    </lineage>
</organism>
<sequence>MFEIRFLSGNKFKIEEASTILKRVSVSVIPINEKIEELQTADTHNLVKDKALKAFQLIGRPLFVEHTGLYLSHMNGLPGGLTQIFWDTLQAERFTQLFGSAADNSVIAKTLIGFVDGRKFEFFEGSIKGSVPVAPRGNRDFQWDCVFVPDGYAQTFAEMGDQKNEISMRRRALDQFSEYLENRGKV</sequence>
<dbReference type="Pfam" id="PF01725">
    <property type="entry name" value="Ham1p_like"/>
    <property type="match status" value="1"/>
</dbReference>
<dbReference type="EMBL" id="FXUL01000003">
    <property type="protein sequence ID" value="SMP52294.1"/>
    <property type="molecule type" value="Genomic_DNA"/>
</dbReference>
<evidence type="ECO:0000256" key="2">
    <source>
        <dbReference type="ARBA" id="ARBA00022801"/>
    </source>
</evidence>
<accession>A0ABY1PZ69</accession>
<protein>
    <submittedName>
        <fullName evidence="4">XTP/dITP diphosphohydrolase</fullName>
    </submittedName>
</protein>
<dbReference type="InterPro" id="IPR029001">
    <property type="entry name" value="ITPase-like_fam"/>
</dbReference>
<dbReference type="CDD" id="cd00515">
    <property type="entry name" value="HAM1"/>
    <property type="match status" value="1"/>
</dbReference>
<keyword evidence="2" id="KW-0378">Hydrolase</keyword>
<comment type="similarity">
    <text evidence="1">Belongs to the HAM1 NTPase family.</text>
</comment>
<comment type="caution">
    <text evidence="4">The sequence shown here is derived from an EMBL/GenBank/DDBJ whole genome shotgun (WGS) entry which is preliminary data.</text>
</comment>
<dbReference type="Proteomes" id="UP001158049">
    <property type="component" value="Unassembled WGS sequence"/>
</dbReference>
<dbReference type="PANTHER" id="PTHR11067:SF9">
    <property type="entry name" value="INOSINE TRIPHOSPHATE PYROPHOSPHATASE"/>
    <property type="match status" value="1"/>
</dbReference>
<reference evidence="4 5" key="1">
    <citation type="submission" date="2017-05" db="EMBL/GenBank/DDBJ databases">
        <authorList>
            <person name="Varghese N."/>
            <person name="Submissions S."/>
        </authorList>
    </citation>
    <scope>NUCLEOTIDE SEQUENCE [LARGE SCALE GENOMIC DNA]</scope>
    <source>
        <strain evidence="4 5">DSM 26001</strain>
    </source>
</reference>
<dbReference type="Gene3D" id="3.90.950.10">
    <property type="match status" value="1"/>
</dbReference>
<proteinExistence type="inferred from homology"/>
<dbReference type="RefSeq" id="WP_283441391.1">
    <property type="nucleotide sequence ID" value="NZ_FXUL01000003.1"/>
</dbReference>
<gene>
    <name evidence="4" type="ORF">SAMN06295970_103113</name>
</gene>
<evidence type="ECO:0000256" key="3">
    <source>
        <dbReference type="ARBA" id="ARBA00023080"/>
    </source>
</evidence>